<dbReference type="AlphaFoldDB" id="A0A7J9BGL4"/>
<protein>
    <submittedName>
        <fullName evidence="1">Uncharacterized protein</fullName>
    </submittedName>
</protein>
<keyword evidence="2" id="KW-1185">Reference proteome</keyword>
<dbReference type="Proteomes" id="UP000593579">
    <property type="component" value="Unassembled WGS sequence"/>
</dbReference>
<comment type="caution">
    <text evidence="1">The sequence shown here is derived from an EMBL/GenBank/DDBJ whole genome shotgun (WGS) entry which is preliminary data.</text>
</comment>
<reference evidence="1 2" key="1">
    <citation type="journal article" date="2019" name="Genome Biol. Evol.">
        <title>Insights into the evolution of the New World diploid cottons (Gossypium, subgenus Houzingenia) based on genome sequencing.</title>
        <authorList>
            <person name="Grover C.E."/>
            <person name="Arick M.A. 2nd"/>
            <person name="Thrash A."/>
            <person name="Conover J.L."/>
            <person name="Sanders W.S."/>
            <person name="Peterson D.G."/>
            <person name="Frelichowski J.E."/>
            <person name="Scheffler J.A."/>
            <person name="Scheffler B.E."/>
            <person name="Wendel J.F."/>
        </authorList>
    </citation>
    <scope>NUCLEOTIDE SEQUENCE [LARGE SCALE GENOMIC DNA]</scope>
    <source>
        <strain evidence="1">5</strain>
        <tissue evidence="1">Leaf</tissue>
    </source>
</reference>
<gene>
    <name evidence="1" type="ORF">Gogos_019151</name>
</gene>
<organism evidence="1 2">
    <name type="scientific">Gossypium gossypioides</name>
    <name type="common">Mexican cotton</name>
    <name type="synonym">Selera gossypioides</name>
    <dbReference type="NCBI Taxonomy" id="34282"/>
    <lineage>
        <taxon>Eukaryota</taxon>
        <taxon>Viridiplantae</taxon>
        <taxon>Streptophyta</taxon>
        <taxon>Embryophyta</taxon>
        <taxon>Tracheophyta</taxon>
        <taxon>Spermatophyta</taxon>
        <taxon>Magnoliopsida</taxon>
        <taxon>eudicotyledons</taxon>
        <taxon>Gunneridae</taxon>
        <taxon>Pentapetalae</taxon>
        <taxon>rosids</taxon>
        <taxon>malvids</taxon>
        <taxon>Malvales</taxon>
        <taxon>Malvaceae</taxon>
        <taxon>Malvoideae</taxon>
        <taxon>Gossypium</taxon>
    </lineage>
</organism>
<evidence type="ECO:0000313" key="1">
    <source>
        <dbReference type="EMBL" id="MBA0735289.1"/>
    </source>
</evidence>
<name>A0A7J9BGL4_GOSGO</name>
<evidence type="ECO:0000313" key="2">
    <source>
        <dbReference type="Proteomes" id="UP000593579"/>
    </source>
</evidence>
<dbReference type="OrthoDB" id="1741920at2759"/>
<proteinExistence type="predicted"/>
<dbReference type="EMBL" id="JABEZY010000003">
    <property type="protein sequence ID" value="MBA0735289.1"/>
    <property type="molecule type" value="Genomic_DNA"/>
</dbReference>
<accession>A0A7J9BGL4</accession>
<sequence length="58" mass="6199">MDKSVEGGVRNTNNSHGNITVIKLTSSTSKNEDVANVVQNSTMGTRATDSARVTKFTK</sequence>